<evidence type="ECO:0000259" key="5">
    <source>
        <dbReference type="PROSITE" id="PS50109"/>
    </source>
</evidence>
<evidence type="ECO:0000256" key="4">
    <source>
        <dbReference type="SAM" id="Phobius"/>
    </source>
</evidence>
<dbReference type="Pfam" id="PF07495">
    <property type="entry name" value="Y_Y_Y"/>
    <property type="match status" value="1"/>
</dbReference>
<dbReference type="EMBL" id="JAULBC010000007">
    <property type="protein sequence ID" value="MEX6689923.1"/>
    <property type="molecule type" value="Genomic_DNA"/>
</dbReference>
<gene>
    <name evidence="6" type="ORF">QTN47_20615</name>
</gene>
<dbReference type="SMART" id="SM00387">
    <property type="entry name" value="HATPase_c"/>
    <property type="match status" value="1"/>
</dbReference>
<keyword evidence="7" id="KW-1185">Reference proteome</keyword>
<dbReference type="SUPFAM" id="SSF47384">
    <property type="entry name" value="Homodimeric domain of signal transducing histidine kinase"/>
    <property type="match status" value="1"/>
</dbReference>
<proteinExistence type="predicted"/>
<dbReference type="InterPro" id="IPR036890">
    <property type="entry name" value="HATPase_C_sf"/>
</dbReference>
<evidence type="ECO:0000256" key="2">
    <source>
        <dbReference type="ARBA" id="ARBA00012438"/>
    </source>
</evidence>
<protein>
    <recommendedName>
        <fullName evidence="2">histidine kinase</fullName>
        <ecNumber evidence="2">2.7.13.3</ecNumber>
    </recommendedName>
</protein>
<evidence type="ECO:0000256" key="3">
    <source>
        <dbReference type="ARBA" id="ARBA00022553"/>
    </source>
</evidence>
<dbReference type="InterPro" id="IPR036097">
    <property type="entry name" value="HisK_dim/P_sf"/>
</dbReference>
<dbReference type="CDD" id="cd00075">
    <property type="entry name" value="HATPase"/>
    <property type="match status" value="1"/>
</dbReference>
<evidence type="ECO:0000256" key="1">
    <source>
        <dbReference type="ARBA" id="ARBA00000085"/>
    </source>
</evidence>
<dbReference type="Gene3D" id="2.130.10.10">
    <property type="entry name" value="YVTN repeat-like/Quinoprotein amine dehydrogenase"/>
    <property type="match status" value="2"/>
</dbReference>
<dbReference type="SMART" id="SM00388">
    <property type="entry name" value="HisKA"/>
    <property type="match status" value="1"/>
</dbReference>
<evidence type="ECO:0000313" key="6">
    <source>
        <dbReference type="EMBL" id="MEX6689923.1"/>
    </source>
</evidence>
<sequence length="1100" mass="123067">MNLIIFAAYAMPMKNVRAILGLSALLLLQLIAEAAIAQSPLIFKHLTVEDGLSSGSVLSVAQDNKGFIWAGTMDGLNRYDGTRVKVFKSFYRDNFIGASIKINQLCADEYDNVWIGTNNGLYVYNIKLDSFRVYYHSPADKNSLCHNDVKALCFDNRKNLWVGTEAGISIFTRTGSFGFKCSSVSFDTNDSTLLDVSSLFQSITGRMFAGTANGLVSLATSPSSRNWRNEQHILQGNKVTAIAEDQYQNIWAGTASNGIFRISGDNGLVRHFARGKNIDEGPISNIIRKIIRDKNGKLWIGTLKGLDILDPVSLKFETYVHDPGDDRTLNFNSIWDIMQDRQGSMWVATFFGGLNVAESISTPFKVYRNEGAKNTISSNVVNPIINDGSGNLWVGTEAEGLNFIDRKTNIIKQFRNDETNPASLSSNLVKTLIRDDQNNIWVGMHGGGINVLTSTGKKIKEFNSNTKSGALNSNDVIALLYDGEKRIWVGTEENGVDVIDLATNRVEKFEDILSNRRLTNKAITCFFRDSKNNIWIGTRQGLNKLHADGENLTGYLRNNVHGKMLSDYINCIAEDKHHKIWIGTYEGLCFYDPDKNAFVTFSASDGLAGNKVTGILNDDNDNLWISTNGGLSFLDAARKVWHTFTVEDGLPANVFNYNSYFKDLNGHMFFGTFKGLVEFTPQDIQTNGTAPDVVLTGLAVNGKQISKSDSTGILSGNILQTKDIELKYDQNVITVDYAVLNFIKSGKNKSAYKLEGYDADWQFTHAHSATFNSLQPGHYRLLVKAGNNDGIWTQSPTALGITILPPPWKTWWAYTFYFLVTGLIASIIVWFVSSRTALRRKLKYEHMLAVKQQELHQMKMDFYTHISHEIRTPLSLIMGPVEMLMMKLSGRKEDQRLLEMIKTNAERLLKLATDLLEVRKIDTGHMKLTIEPRDIVPFVGTVFEKFREMADKKMIAYQLESSEKSCLVYFDAHYLEIVVSNLLSNALKFTPEHGKVWLKIQRKAKEIDIEVHDNGPGIPKENQDKIFSTFYRADNAINNTSGTGIGLAFSKSLVELHGGKLVFRSDDAAHNAQPETCFTITLTLEKEYVPKSIVLNSKVS</sequence>
<organism evidence="6 7">
    <name type="scientific">Danxiaibacter flavus</name>
    <dbReference type="NCBI Taxonomy" id="3049108"/>
    <lineage>
        <taxon>Bacteria</taxon>
        <taxon>Pseudomonadati</taxon>
        <taxon>Bacteroidota</taxon>
        <taxon>Chitinophagia</taxon>
        <taxon>Chitinophagales</taxon>
        <taxon>Chitinophagaceae</taxon>
        <taxon>Danxiaibacter</taxon>
    </lineage>
</organism>
<name>A0ABV3ZJE2_9BACT</name>
<dbReference type="InterPro" id="IPR003661">
    <property type="entry name" value="HisK_dim/P_dom"/>
</dbReference>
<feature type="transmembrane region" description="Helical" evidence="4">
    <location>
        <begin position="811"/>
        <end position="833"/>
    </location>
</feature>
<keyword evidence="4" id="KW-0472">Membrane</keyword>
<dbReference type="InterPro" id="IPR005467">
    <property type="entry name" value="His_kinase_dom"/>
</dbReference>
<dbReference type="InterPro" id="IPR013783">
    <property type="entry name" value="Ig-like_fold"/>
</dbReference>
<dbReference type="Pfam" id="PF00512">
    <property type="entry name" value="HisKA"/>
    <property type="match status" value="1"/>
</dbReference>
<dbReference type="InterPro" id="IPR003594">
    <property type="entry name" value="HATPase_dom"/>
</dbReference>
<accession>A0ABV3ZJE2</accession>
<dbReference type="Gene3D" id="1.10.287.130">
    <property type="match status" value="1"/>
</dbReference>
<dbReference type="Gene3D" id="2.60.40.10">
    <property type="entry name" value="Immunoglobulins"/>
    <property type="match status" value="1"/>
</dbReference>
<dbReference type="Pfam" id="PF02518">
    <property type="entry name" value="HATPase_c"/>
    <property type="match status" value="1"/>
</dbReference>
<keyword evidence="3" id="KW-0597">Phosphoprotein</keyword>
<keyword evidence="4" id="KW-1133">Transmembrane helix</keyword>
<dbReference type="CDD" id="cd00082">
    <property type="entry name" value="HisKA"/>
    <property type="match status" value="1"/>
</dbReference>
<feature type="domain" description="Histidine kinase" evidence="5">
    <location>
        <begin position="865"/>
        <end position="1086"/>
    </location>
</feature>
<dbReference type="RefSeq" id="WP_369331329.1">
    <property type="nucleotide sequence ID" value="NZ_JAULBC010000007.1"/>
</dbReference>
<dbReference type="PANTHER" id="PTHR43547">
    <property type="entry name" value="TWO-COMPONENT HISTIDINE KINASE"/>
    <property type="match status" value="1"/>
</dbReference>
<keyword evidence="4" id="KW-0812">Transmembrane</keyword>
<evidence type="ECO:0000313" key="7">
    <source>
        <dbReference type="Proteomes" id="UP001560573"/>
    </source>
</evidence>
<dbReference type="PANTHER" id="PTHR43547:SF2">
    <property type="entry name" value="HYBRID SIGNAL TRANSDUCTION HISTIDINE KINASE C"/>
    <property type="match status" value="1"/>
</dbReference>
<dbReference type="InterPro" id="IPR011110">
    <property type="entry name" value="Reg_prop"/>
</dbReference>
<dbReference type="PRINTS" id="PR00344">
    <property type="entry name" value="BCTRLSENSOR"/>
</dbReference>
<comment type="catalytic activity">
    <reaction evidence="1">
        <text>ATP + protein L-histidine = ADP + protein N-phospho-L-histidine.</text>
        <dbReference type="EC" id="2.7.13.3"/>
    </reaction>
</comment>
<dbReference type="EC" id="2.7.13.3" evidence="2"/>
<dbReference type="PROSITE" id="PS50109">
    <property type="entry name" value="HIS_KIN"/>
    <property type="match status" value="1"/>
</dbReference>
<reference evidence="6 7" key="1">
    <citation type="submission" date="2023-07" db="EMBL/GenBank/DDBJ databases">
        <authorList>
            <person name="Lian W.-H."/>
        </authorList>
    </citation>
    <scope>NUCLEOTIDE SEQUENCE [LARGE SCALE GENOMIC DNA]</scope>
    <source>
        <strain evidence="6 7">SYSU DXS3180</strain>
    </source>
</reference>
<comment type="caution">
    <text evidence="6">The sequence shown here is derived from an EMBL/GenBank/DDBJ whole genome shotgun (WGS) entry which is preliminary data.</text>
</comment>
<dbReference type="InterPro" id="IPR011123">
    <property type="entry name" value="Y_Y_Y"/>
</dbReference>
<dbReference type="SUPFAM" id="SSF63829">
    <property type="entry name" value="Calcium-dependent phosphotriesterase"/>
    <property type="match status" value="3"/>
</dbReference>
<dbReference type="Gene3D" id="3.30.565.10">
    <property type="entry name" value="Histidine kinase-like ATPase, C-terminal domain"/>
    <property type="match status" value="1"/>
</dbReference>
<dbReference type="Proteomes" id="UP001560573">
    <property type="component" value="Unassembled WGS sequence"/>
</dbReference>
<dbReference type="SUPFAM" id="SSF55874">
    <property type="entry name" value="ATPase domain of HSP90 chaperone/DNA topoisomerase II/histidine kinase"/>
    <property type="match status" value="1"/>
</dbReference>
<dbReference type="Pfam" id="PF07494">
    <property type="entry name" value="Reg_prop"/>
    <property type="match status" value="9"/>
</dbReference>
<dbReference type="InterPro" id="IPR004358">
    <property type="entry name" value="Sig_transdc_His_kin-like_C"/>
</dbReference>
<dbReference type="InterPro" id="IPR015943">
    <property type="entry name" value="WD40/YVTN_repeat-like_dom_sf"/>
</dbReference>